<dbReference type="Proteomes" id="UP001375743">
    <property type="component" value="Unassembled WGS sequence"/>
</dbReference>
<dbReference type="RefSeq" id="WP_418159817.1">
    <property type="nucleotide sequence ID" value="NZ_JBBLZC010000011.1"/>
</dbReference>
<name>A0ABU8XSD8_9PROT</name>
<comment type="caution">
    <text evidence="1">The sequence shown here is derived from an EMBL/GenBank/DDBJ whole genome shotgun (WGS) entry which is preliminary data.</text>
</comment>
<dbReference type="EMBL" id="JBBLZC010000011">
    <property type="protein sequence ID" value="MEK0083966.1"/>
    <property type="molecule type" value="Genomic_DNA"/>
</dbReference>
<accession>A0ABU8XSD8</accession>
<evidence type="ECO:0000313" key="1">
    <source>
        <dbReference type="EMBL" id="MEK0083966.1"/>
    </source>
</evidence>
<keyword evidence="2" id="KW-1185">Reference proteome</keyword>
<organism evidence="1 2">
    <name type="scientific">Benzoatithermus flavus</name>
    <dbReference type="NCBI Taxonomy" id="3108223"/>
    <lineage>
        <taxon>Bacteria</taxon>
        <taxon>Pseudomonadati</taxon>
        <taxon>Pseudomonadota</taxon>
        <taxon>Alphaproteobacteria</taxon>
        <taxon>Geminicoccales</taxon>
        <taxon>Geminicoccaceae</taxon>
        <taxon>Benzoatithermus</taxon>
    </lineage>
</organism>
<gene>
    <name evidence="1" type="ORF">U1T56_12455</name>
</gene>
<proteinExistence type="predicted"/>
<sequence length="331" mass="38142">MASEHDLILRDGLEAALARTNDARVRANLRIAADILVQEVENPQAMAYLHSILCTIYLPHRRTDPEEIWQRSNGDGATLMIQPTRDEEGRCYGVPYGSTGRLMMIYLQNEAYRNRSRRVELGRSMHAWLRAMGCDSSGKGYKAAKEQALRIERSLVSVSYTGLNGKERWQDTIIRGSFNLCHDRESDQFPQLVELSESFYDALLRHPAVLFEPAIRHLAGKSLALDIYVWLAYRLHALHKPTLVSWRALHSAFGPNYGRERDFRLKFKESLEAALLVYPQAELDVEERGLLLRPSAPPGPPRSVIYLQRQRRLERQQQRFADQRQHRLDLP</sequence>
<evidence type="ECO:0000313" key="2">
    <source>
        <dbReference type="Proteomes" id="UP001375743"/>
    </source>
</evidence>
<dbReference type="Pfam" id="PF04796">
    <property type="entry name" value="RepA_C"/>
    <property type="match status" value="1"/>
</dbReference>
<protein>
    <submittedName>
        <fullName evidence="1">Replication protein RepA</fullName>
    </submittedName>
</protein>
<reference evidence="1 2" key="1">
    <citation type="submission" date="2024-01" db="EMBL/GenBank/DDBJ databases">
        <title>Multi-omics insights into the function and evolution of sodium benzoate biodegradation pathways in Benzoatithermus flavus gen. nov., sp. nov. from hot spring.</title>
        <authorList>
            <person name="Hu C.-J."/>
            <person name="Li W.-J."/>
        </authorList>
    </citation>
    <scope>NUCLEOTIDE SEQUENCE [LARGE SCALE GENOMIC DNA]</scope>
    <source>
        <strain evidence="1 2">SYSU G07066</strain>
    </source>
</reference>
<dbReference type="InterPro" id="IPR006881">
    <property type="entry name" value="RepA_C"/>
</dbReference>